<reference evidence="2 3" key="1">
    <citation type="submission" date="2019-02" db="EMBL/GenBank/DDBJ databases">
        <title>Genome sequencing of the rare red list fungi Dentipellis fragilis.</title>
        <authorList>
            <person name="Buettner E."/>
            <person name="Kellner H."/>
        </authorList>
    </citation>
    <scope>NUCLEOTIDE SEQUENCE [LARGE SCALE GENOMIC DNA]</scope>
    <source>
        <strain evidence="2 3">DSM 105465</strain>
    </source>
</reference>
<feature type="domain" description="F-box" evidence="1">
    <location>
        <begin position="39"/>
        <end position="103"/>
    </location>
</feature>
<dbReference type="OrthoDB" id="3365698at2759"/>
<evidence type="ECO:0000313" key="3">
    <source>
        <dbReference type="Proteomes" id="UP000298327"/>
    </source>
</evidence>
<evidence type="ECO:0000313" key="2">
    <source>
        <dbReference type="EMBL" id="TFY59749.1"/>
    </source>
</evidence>
<protein>
    <recommendedName>
        <fullName evidence="1">F-box domain-containing protein</fullName>
    </recommendedName>
</protein>
<accession>A0A4Y9YFS1</accession>
<dbReference type="AlphaFoldDB" id="A0A4Y9YFS1"/>
<dbReference type="Gene3D" id="1.20.1280.50">
    <property type="match status" value="1"/>
</dbReference>
<gene>
    <name evidence="2" type="ORF">EVG20_g7672</name>
</gene>
<dbReference type="SUPFAM" id="SSF52047">
    <property type="entry name" value="RNI-like"/>
    <property type="match status" value="1"/>
</dbReference>
<dbReference type="Proteomes" id="UP000298327">
    <property type="component" value="Unassembled WGS sequence"/>
</dbReference>
<organism evidence="2 3">
    <name type="scientific">Dentipellis fragilis</name>
    <dbReference type="NCBI Taxonomy" id="205917"/>
    <lineage>
        <taxon>Eukaryota</taxon>
        <taxon>Fungi</taxon>
        <taxon>Dikarya</taxon>
        <taxon>Basidiomycota</taxon>
        <taxon>Agaricomycotina</taxon>
        <taxon>Agaricomycetes</taxon>
        <taxon>Russulales</taxon>
        <taxon>Hericiaceae</taxon>
        <taxon>Dentipellis</taxon>
    </lineage>
</organism>
<evidence type="ECO:0000259" key="1">
    <source>
        <dbReference type="Pfam" id="PF12937"/>
    </source>
</evidence>
<keyword evidence="3" id="KW-1185">Reference proteome</keyword>
<comment type="caution">
    <text evidence="2">The sequence shown here is derived from an EMBL/GenBank/DDBJ whole genome shotgun (WGS) entry which is preliminary data.</text>
</comment>
<sequence length="534" mass="59995">MIKTRDIPDARKEIELEMEAVKLVMSSLRTRYNALAFVNRLPSEVLAHIFQCVREAHMLEYTPFNTCAMIVPKKAIQWVDLTHVCRRWRIVAIDHPGLWSHILIGTKFTEEFLRRSRRGLITIDYISQVYSNFIPPQLDEDLEALAGIVSRNLSRIQNFGLSGTLAEFSSIFPVLLGPAPVLEKAALTNQLWRQGTIPAPSLPSNLFNQFAPRLRYLRLNGWNISWPFLKFNTLVNVHLSRDFESLTEAGEFGEVLAALSRMPLLEVLHLKRVLPPLPLSAPGRSYYIPDGVVALPSLREFVLADTIRRCHLALDHIATPPTTEYRIYCSDSRGEYSLLVPWLSAKVKTCSPIRVLDVSQTTDDVEIIAFGDSDRLPGSGLLFGLRLDGDGEPSRREIEDLLDVLTLEHTQVLRISFETTSAFLDWPGILCGCTKLQDIIVACQPNYDGEPTGIDQLLAVDLSPAGGEMAPPLFPSLASLTLRGIDFGHDDEMHDDFLNWLGRWGPFKKLALRDSVINTALADRLRALAFELSM</sequence>
<proteinExistence type="predicted"/>
<name>A0A4Y9YFS1_9AGAM</name>
<dbReference type="InterPro" id="IPR001810">
    <property type="entry name" value="F-box_dom"/>
</dbReference>
<dbReference type="Pfam" id="PF12937">
    <property type="entry name" value="F-box-like"/>
    <property type="match status" value="1"/>
</dbReference>
<dbReference type="EMBL" id="SEOQ01000600">
    <property type="protein sequence ID" value="TFY59749.1"/>
    <property type="molecule type" value="Genomic_DNA"/>
</dbReference>